<dbReference type="Gene3D" id="3.90.105.10">
    <property type="entry name" value="Molybdopterin biosynthesis moea protein, domain 2"/>
    <property type="match status" value="1"/>
</dbReference>
<gene>
    <name evidence="8" type="ORF">B7R25_13295</name>
</gene>
<keyword evidence="5" id="KW-0501">Molybdenum cofactor biosynthesis</keyword>
<dbReference type="UniPathway" id="UPA00344"/>
<dbReference type="Gene3D" id="2.170.190.11">
    <property type="entry name" value="Molybdopterin biosynthesis moea protein, domain 3"/>
    <property type="match status" value="1"/>
</dbReference>
<dbReference type="EMBL" id="NBXE01000030">
    <property type="protein sequence ID" value="RFA25680.1"/>
    <property type="molecule type" value="Genomic_DNA"/>
</dbReference>
<dbReference type="SUPFAM" id="SSF53218">
    <property type="entry name" value="Molybdenum cofactor biosynthesis proteins"/>
    <property type="match status" value="1"/>
</dbReference>
<dbReference type="PANTHER" id="PTHR10192:SF5">
    <property type="entry name" value="GEPHYRIN"/>
    <property type="match status" value="1"/>
</dbReference>
<dbReference type="InterPro" id="IPR036688">
    <property type="entry name" value="MoeA_C_domain_IV_sf"/>
</dbReference>
<dbReference type="Pfam" id="PF03453">
    <property type="entry name" value="MoeA_N"/>
    <property type="match status" value="1"/>
</dbReference>
<name>A0A3E0W9M0_9MICO</name>
<keyword evidence="3 5" id="KW-0500">Molybdenum</keyword>
<dbReference type="PANTHER" id="PTHR10192">
    <property type="entry name" value="MOLYBDOPTERIN BIOSYNTHESIS PROTEIN"/>
    <property type="match status" value="1"/>
</dbReference>
<dbReference type="GO" id="GO:0006777">
    <property type="term" value="P:Mo-molybdopterin cofactor biosynthetic process"/>
    <property type="evidence" value="ECO:0007669"/>
    <property type="project" value="UniProtKB-UniRule"/>
</dbReference>
<dbReference type="InterPro" id="IPR036425">
    <property type="entry name" value="MoaB/Mog-like_dom_sf"/>
</dbReference>
<comment type="function">
    <text evidence="1 5">Catalyzes the insertion of molybdate into adenylated molybdopterin with the concomitant release of AMP.</text>
</comment>
<dbReference type="GO" id="GO:0061599">
    <property type="term" value="F:molybdopterin molybdotransferase activity"/>
    <property type="evidence" value="ECO:0007669"/>
    <property type="project" value="UniProtKB-UniRule"/>
</dbReference>
<evidence type="ECO:0000256" key="6">
    <source>
        <dbReference type="SAM" id="MobiDB-lite"/>
    </source>
</evidence>
<keyword evidence="5" id="KW-0460">Magnesium</keyword>
<dbReference type="InterPro" id="IPR001453">
    <property type="entry name" value="MoaB/Mog_dom"/>
</dbReference>
<evidence type="ECO:0000256" key="1">
    <source>
        <dbReference type="ARBA" id="ARBA00002901"/>
    </source>
</evidence>
<dbReference type="InterPro" id="IPR005110">
    <property type="entry name" value="MoeA_linker/N"/>
</dbReference>
<dbReference type="CDD" id="cd00887">
    <property type="entry name" value="MoeA"/>
    <property type="match status" value="1"/>
</dbReference>
<evidence type="ECO:0000259" key="7">
    <source>
        <dbReference type="SMART" id="SM00852"/>
    </source>
</evidence>
<dbReference type="GO" id="GO:0046872">
    <property type="term" value="F:metal ion binding"/>
    <property type="evidence" value="ECO:0007669"/>
    <property type="project" value="UniProtKB-UniRule"/>
</dbReference>
<dbReference type="GO" id="GO:0005829">
    <property type="term" value="C:cytosol"/>
    <property type="evidence" value="ECO:0007669"/>
    <property type="project" value="TreeGrafter"/>
</dbReference>
<accession>A0A3E0W9M0</accession>
<dbReference type="OrthoDB" id="3196725at2"/>
<dbReference type="Pfam" id="PF00994">
    <property type="entry name" value="MoCF_biosynth"/>
    <property type="match status" value="1"/>
</dbReference>
<evidence type="ECO:0000256" key="3">
    <source>
        <dbReference type="ARBA" id="ARBA00022505"/>
    </source>
</evidence>
<proteinExistence type="inferred from homology"/>
<keyword evidence="5" id="KW-0808">Transferase</keyword>
<evidence type="ECO:0000313" key="8">
    <source>
        <dbReference type="EMBL" id="RFA25680.1"/>
    </source>
</evidence>
<protein>
    <recommendedName>
        <fullName evidence="5">Molybdopterin molybdenumtransferase</fullName>
        <ecNumber evidence="5">2.10.1.1</ecNumber>
    </recommendedName>
</protein>
<dbReference type="Proteomes" id="UP000257080">
    <property type="component" value="Unassembled WGS sequence"/>
</dbReference>
<evidence type="ECO:0000256" key="2">
    <source>
        <dbReference type="ARBA" id="ARBA00010763"/>
    </source>
</evidence>
<dbReference type="Gene3D" id="3.40.980.10">
    <property type="entry name" value="MoaB/Mog-like domain"/>
    <property type="match status" value="1"/>
</dbReference>
<comment type="caution">
    <text evidence="8">The sequence shown here is derived from an EMBL/GenBank/DDBJ whole genome shotgun (WGS) entry which is preliminary data.</text>
</comment>
<feature type="region of interest" description="Disordered" evidence="6">
    <location>
        <begin position="104"/>
        <end position="125"/>
    </location>
</feature>
<organism evidence="8 9">
    <name type="scientific">Subtercola boreus</name>
    <dbReference type="NCBI Taxonomy" id="120213"/>
    <lineage>
        <taxon>Bacteria</taxon>
        <taxon>Bacillati</taxon>
        <taxon>Actinomycetota</taxon>
        <taxon>Actinomycetes</taxon>
        <taxon>Micrococcales</taxon>
        <taxon>Microbacteriaceae</taxon>
        <taxon>Subtercola</taxon>
    </lineage>
</organism>
<evidence type="ECO:0000256" key="5">
    <source>
        <dbReference type="RuleBase" id="RU365090"/>
    </source>
</evidence>
<dbReference type="InterPro" id="IPR038987">
    <property type="entry name" value="MoeA-like"/>
</dbReference>
<comment type="catalytic activity">
    <reaction evidence="4">
        <text>adenylyl-molybdopterin + molybdate = Mo-molybdopterin + AMP + H(+)</text>
        <dbReference type="Rhea" id="RHEA:35047"/>
        <dbReference type="ChEBI" id="CHEBI:15378"/>
        <dbReference type="ChEBI" id="CHEBI:36264"/>
        <dbReference type="ChEBI" id="CHEBI:62727"/>
        <dbReference type="ChEBI" id="CHEBI:71302"/>
        <dbReference type="ChEBI" id="CHEBI:456215"/>
        <dbReference type="EC" id="2.10.1.1"/>
    </reaction>
</comment>
<dbReference type="AlphaFoldDB" id="A0A3E0W9M0"/>
<comment type="similarity">
    <text evidence="2 5">Belongs to the MoeA family.</text>
</comment>
<dbReference type="RefSeq" id="WP_116419438.1">
    <property type="nucleotide sequence ID" value="NZ_NBXC01000025.1"/>
</dbReference>
<dbReference type="SMART" id="SM00852">
    <property type="entry name" value="MoCF_biosynth"/>
    <property type="match status" value="1"/>
</dbReference>
<dbReference type="InterPro" id="IPR036135">
    <property type="entry name" value="MoeA_linker/N_sf"/>
</dbReference>
<comment type="pathway">
    <text evidence="5">Cofactor biosynthesis; molybdopterin biosynthesis.</text>
</comment>
<reference evidence="8 9" key="1">
    <citation type="submission" date="2017-04" db="EMBL/GenBank/DDBJ databases">
        <title>Comparative genome analysis of Subtercola boreus.</title>
        <authorList>
            <person name="Cho Y.-J."/>
            <person name="Cho A."/>
            <person name="Kim O.-S."/>
            <person name="Lee J.-I."/>
        </authorList>
    </citation>
    <scope>NUCLEOTIDE SEQUENCE [LARGE SCALE GENOMIC DNA]</scope>
    <source>
        <strain evidence="8 9">P28004</strain>
    </source>
</reference>
<dbReference type="SUPFAM" id="SSF63882">
    <property type="entry name" value="MoeA N-terminal region -like"/>
    <property type="match status" value="1"/>
</dbReference>
<feature type="domain" description="MoaB/Mog" evidence="7">
    <location>
        <begin position="196"/>
        <end position="341"/>
    </location>
</feature>
<dbReference type="Gene3D" id="2.40.340.10">
    <property type="entry name" value="MoeA, C-terminal, domain IV"/>
    <property type="match status" value="1"/>
</dbReference>
<evidence type="ECO:0000256" key="4">
    <source>
        <dbReference type="ARBA" id="ARBA00047317"/>
    </source>
</evidence>
<sequence length="420" mass="42628">MTDRLVRPDWSAARQRAWEAAEPLVSVDVPLLHAAGRTLARDVVALSDVPHYASSAMDGWAVAGDGPWMLVPAASAAQPLTAGQAQVIVTGGLVPPGATRVVRSEQGSVHTAPTPEPSAGSATGATKDGVRLLLTETPDAVGDQARRRGHIRPSGEEARLGATVLRAHTVLNPAHVAVAAASGHDTLPVVARARVALVLTGDEVQLAGIPLPGFVRDSFGVTLPTLVASLGGDVIATLRVPDTLAAFVAALGAIPAALPSAATSADLIITTGSTGTSQVDHLHAALEALGAELLVDRVAMRPGGPSLLARLPDGRLLLGLPGNPLAAMVGLLSFGPPLLAAFAGLTAPLETSVITRDVLSGRPGAVLLSPYRLVDGRAVLNDWSGSAMMRGLAEADGILICPEAGAAAGERVSALPVPWL</sequence>
<keyword evidence="5" id="KW-0479">Metal-binding</keyword>
<evidence type="ECO:0000313" key="9">
    <source>
        <dbReference type="Proteomes" id="UP000257080"/>
    </source>
</evidence>
<comment type="cofactor">
    <cofactor evidence="5">
        <name>Mg(2+)</name>
        <dbReference type="ChEBI" id="CHEBI:18420"/>
    </cofactor>
</comment>
<dbReference type="EC" id="2.10.1.1" evidence="5"/>